<dbReference type="STRING" id="573321.SAMN04488505_112155"/>
<keyword evidence="2" id="KW-1185">Reference proteome</keyword>
<dbReference type="AlphaFoldDB" id="A0A1H8J1E3"/>
<proteinExistence type="predicted"/>
<sequence>MVTSKANETHTMYMNMKESLKQYVEYVGSEDEFSYKVRMEGEWDDDEYHRFITLLLAVIDDYKDTDLMPVPVMLFFTSQLNHLVGTISHPDFFNNTTKEYEELVNTRKTELLELQKKFFSGELLIKTN</sequence>
<evidence type="ECO:0000313" key="1">
    <source>
        <dbReference type="EMBL" id="SEN74511.1"/>
    </source>
</evidence>
<gene>
    <name evidence="1" type="ORF">SAMN04488505_112155</name>
</gene>
<evidence type="ECO:0000313" key="2">
    <source>
        <dbReference type="Proteomes" id="UP000198984"/>
    </source>
</evidence>
<organism evidence="1 2">
    <name type="scientific">Chitinophaga rupis</name>
    <dbReference type="NCBI Taxonomy" id="573321"/>
    <lineage>
        <taxon>Bacteria</taxon>
        <taxon>Pseudomonadati</taxon>
        <taxon>Bacteroidota</taxon>
        <taxon>Chitinophagia</taxon>
        <taxon>Chitinophagales</taxon>
        <taxon>Chitinophagaceae</taxon>
        <taxon>Chitinophaga</taxon>
    </lineage>
</organism>
<reference evidence="1 2" key="1">
    <citation type="submission" date="2016-10" db="EMBL/GenBank/DDBJ databases">
        <authorList>
            <person name="de Groot N.N."/>
        </authorList>
    </citation>
    <scope>NUCLEOTIDE SEQUENCE [LARGE SCALE GENOMIC DNA]</scope>
    <source>
        <strain evidence="1 2">DSM 21039</strain>
    </source>
</reference>
<dbReference type="EMBL" id="FOBB01000012">
    <property type="protein sequence ID" value="SEN74511.1"/>
    <property type="molecule type" value="Genomic_DNA"/>
</dbReference>
<accession>A0A1H8J1E3</accession>
<protein>
    <submittedName>
        <fullName evidence="1">Uncharacterized protein</fullName>
    </submittedName>
</protein>
<name>A0A1H8J1E3_9BACT</name>
<dbReference type="Proteomes" id="UP000198984">
    <property type="component" value="Unassembled WGS sequence"/>
</dbReference>